<dbReference type="OrthoDB" id="10494470at2759"/>
<organism evidence="3 4">
    <name type="scientific">Dibothriocephalus latus</name>
    <name type="common">Fish tapeworm</name>
    <name type="synonym">Diphyllobothrium latum</name>
    <dbReference type="NCBI Taxonomy" id="60516"/>
    <lineage>
        <taxon>Eukaryota</taxon>
        <taxon>Metazoa</taxon>
        <taxon>Spiralia</taxon>
        <taxon>Lophotrochozoa</taxon>
        <taxon>Platyhelminthes</taxon>
        <taxon>Cestoda</taxon>
        <taxon>Eucestoda</taxon>
        <taxon>Diphyllobothriidea</taxon>
        <taxon>Diphyllobothriidae</taxon>
        <taxon>Dibothriocephalus</taxon>
    </lineage>
</organism>
<keyword evidence="2" id="KW-0812">Transmembrane</keyword>
<feature type="compositionally biased region" description="Basic and acidic residues" evidence="1">
    <location>
        <begin position="563"/>
        <end position="573"/>
    </location>
</feature>
<dbReference type="AlphaFoldDB" id="A0A3P6TXH9"/>
<feature type="region of interest" description="Disordered" evidence="1">
    <location>
        <begin position="430"/>
        <end position="454"/>
    </location>
</feature>
<sequence length="607" mass="69379">MSRGLVRVPEESSCYRIIHQTNQNITINILEVLVQKETIGFFTCAEETPSDTDRNPNDDKMIPLVIVGEHMRIRLKGVNIYETGGFVFDFVDHSTTHEPVEDSLDYPEVNQNNTYQYKYCEIMASVALAQGTVCPEVWDSTASFVYFDNIILELMLSYMELPGGIRVPFSKPLDPVDFRETRGLRIKAISGSWSASLSRGVGYLNERYPQKQTIDSIYYETPTRAEDLLERMVPRGEIPEPRVQLSECDQNSALTRHQTSICHNLPRSCFDDARQKQYKIKVLHDVSYLPISTKPASSLITVDSLLRLSDFDGPYYEFVFLVKEVKTEQGYYINVLRILWEKGRVRLITLDKGPKSELTLPLPGLVDEIQQSRMDILLSQGMRNITVSFRLNNARRVTDNILITPPEKGSIELHYRDMIAGVEYCGRTYKGRQAQTPPRRPRPPSRKKPESVLPVDDQIRRSSVPTYGAIFWMFTCLMGLLTLVIYFFLEGTGFILSRIARGKRRRRPPPRRKRGKQQYLTEMAIFRDIPIQTEESWVCSHGVPHLRQELILLRDLGIQTDAPAEKDQAKGEKEEDVEATGADLETAGRSNKSSGRAELVSRPSQTR</sequence>
<protein>
    <submittedName>
        <fullName evidence="3">Uncharacterized protein</fullName>
    </submittedName>
</protein>
<name>A0A3P6TXH9_DIBLA</name>
<dbReference type="EMBL" id="UYRU01041904">
    <property type="protein sequence ID" value="VDK71058.1"/>
    <property type="molecule type" value="Genomic_DNA"/>
</dbReference>
<evidence type="ECO:0000313" key="4">
    <source>
        <dbReference type="Proteomes" id="UP000281553"/>
    </source>
</evidence>
<proteinExistence type="predicted"/>
<evidence type="ECO:0000313" key="3">
    <source>
        <dbReference type="EMBL" id="VDK71058.1"/>
    </source>
</evidence>
<keyword evidence="2" id="KW-1133">Transmembrane helix</keyword>
<evidence type="ECO:0000256" key="2">
    <source>
        <dbReference type="SAM" id="Phobius"/>
    </source>
</evidence>
<gene>
    <name evidence="3" type="ORF">DILT_LOCUS2299</name>
</gene>
<keyword evidence="4" id="KW-1185">Reference proteome</keyword>
<keyword evidence="2" id="KW-0472">Membrane</keyword>
<feature type="region of interest" description="Disordered" evidence="1">
    <location>
        <begin position="562"/>
        <end position="607"/>
    </location>
</feature>
<evidence type="ECO:0000256" key="1">
    <source>
        <dbReference type="SAM" id="MobiDB-lite"/>
    </source>
</evidence>
<dbReference type="Proteomes" id="UP000281553">
    <property type="component" value="Unassembled WGS sequence"/>
</dbReference>
<feature type="transmembrane region" description="Helical" evidence="2">
    <location>
        <begin position="470"/>
        <end position="497"/>
    </location>
</feature>
<reference evidence="3 4" key="1">
    <citation type="submission" date="2018-11" db="EMBL/GenBank/DDBJ databases">
        <authorList>
            <consortium name="Pathogen Informatics"/>
        </authorList>
    </citation>
    <scope>NUCLEOTIDE SEQUENCE [LARGE SCALE GENOMIC DNA]</scope>
</reference>
<accession>A0A3P6TXH9</accession>